<comment type="caution">
    <text evidence="2">The sequence shown here is derived from an EMBL/GenBank/DDBJ whole genome shotgun (WGS) entry which is preliminary data.</text>
</comment>
<gene>
    <name evidence="2" type="primary">Map4_0</name>
    <name evidence="2" type="ORF">PRUHIM_R02718</name>
</gene>
<dbReference type="EMBL" id="VYZK01000947">
    <property type="protein sequence ID" value="NWT75949.1"/>
    <property type="molecule type" value="Genomic_DNA"/>
</dbReference>
<keyword evidence="3" id="KW-1185">Reference proteome</keyword>
<feature type="region of interest" description="Disordered" evidence="1">
    <location>
        <begin position="149"/>
        <end position="224"/>
    </location>
</feature>
<reference evidence="2 3" key="1">
    <citation type="submission" date="2019-09" db="EMBL/GenBank/DDBJ databases">
        <title>Bird 10,000 Genomes (B10K) Project - Family phase.</title>
        <authorList>
            <person name="Zhang G."/>
        </authorList>
    </citation>
    <scope>NUCLEOTIDE SEQUENCE [LARGE SCALE GENOMIC DNA]</scope>
    <source>
        <strain evidence="2">B10K-DU-013-18</strain>
        <tissue evidence="2">Muscle</tissue>
    </source>
</reference>
<feature type="region of interest" description="Disordered" evidence="1">
    <location>
        <begin position="1"/>
        <end position="127"/>
    </location>
</feature>
<sequence length="224" mass="23022">SPSVFHSKLEQIPELGSQDKERQEAAGKRDKRDGGDGAPALDAPKSKGAELEPGKTAPLERKEIEVSNVQSSPSPKQGDLPRDAKPEEPKAAEAVSGNDITAPPNKELPPSPEKKTKVGAVPCSTSAPTSGFPCQLFCFPAVPAPVLFSELPLGSPVPAANPGSSELPAAQPVANFDQSVADAKPAEKRTSLSKPPSSTTPKTPSRSSSAAPRTTAPSPVTPAA</sequence>
<evidence type="ECO:0000256" key="1">
    <source>
        <dbReference type="SAM" id="MobiDB-lite"/>
    </source>
</evidence>
<dbReference type="AlphaFoldDB" id="A0A7K5R8C3"/>
<protein>
    <submittedName>
        <fullName evidence="2">MAP4 protein</fullName>
    </submittedName>
</protein>
<feature type="non-terminal residue" evidence="2">
    <location>
        <position position="1"/>
    </location>
</feature>
<evidence type="ECO:0000313" key="3">
    <source>
        <dbReference type="Proteomes" id="UP000566454"/>
    </source>
</evidence>
<evidence type="ECO:0000313" key="2">
    <source>
        <dbReference type="EMBL" id="NWT75949.1"/>
    </source>
</evidence>
<feature type="non-terminal residue" evidence="2">
    <location>
        <position position="224"/>
    </location>
</feature>
<feature type="compositionally biased region" description="Low complexity" evidence="1">
    <location>
        <begin position="192"/>
        <end position="224"/>
    </location>
</feature>
<dbReference type="OrthoDB" id="9378527at2759"/>
<accession>A0A7K5R8C3</accession>
<name>A0A7K5R8C3_9PASE</name>
<proteinExistence type="predicted"/>
<feature type="compositionally biased region" description="Basic and acidic residues" evidence="1">
    <location>
        <begin position="44"/>
        <end position="65"/>
    </location>
</feature>
<dbReference type="Proteomes" id="UP000566454">
    <property type="component" value="Unassembled WGS sequence"/>
</dbReference>
<organism evidence="2 3">
    <name type="scientific">Prunella himalayana</name>
    <dbReference type="NCBI Taxonomy" id="670356"/>
    <lineage>
        <taxon>Eukaryota</taxon>
        <taxon>Metazoa</taxon>
        <taxon>Chordata</taxon>
        <taxon>Craniata</taxon>
        <taxon>Vertebrata</taxon>
        <taxon>Euteleostomi</taxon>
        <taxon>Archelosauria</taxon>
        <taxon>Archosauria</taxon>
        <taxon>Dinosauria</taxon>
        <taxon>Saurischia</taxon>
        <taxon>Theropoda</taxon>
        <taxon>Coelurosauria</taxon>
        <taxon>Aves</taxon>
        <taxon>Neognathae</taxon>
        <taxon>Neoaves</taxon>
        <taxon>Telluraves</taxon>
        <taxon>Australaves</taxon>
        <taxon>Passeriformes</taxon>
        <taxon>Passeroidea</taxon>
        <taxon>Prunellidae</taxon>
        <taxon>Prunella</taxon>
    </lineage>
</organism>
<feature type="compositionally biased region" description="Basic and acidic residues" evidence="1">
    <location>
        <begin position="7"/>
        <end position="35"/>
    </location>
</feature>
<feature type="compositionally biased region" description="Basic and acidic residues" evidence="1">
    <location>
        <begin position="79"/>
        <end position="91"/>
    </location>
</feature>